<evidence type="ECO:0000313" key="2">
    <source>
        <dbReference type="Proteomes" id="UP000193420"/>
    </source>
</evidence>
<dbReference type="AlphaFoldDB" id="A0A1X7I1B0"/>
<name>A0A1X7I1B0_9FLAO</name>
<reference evidence="2" key="1">
    <citation type="submission" date="2017-04" db="EMBL/GenBank/DDBJ databases">
        <authorList>
            <person name="Varghese N."/>
            <person name="Submissions S."/>
        </authorList>
    </citation>
    <scope>NUCLEOTIDE SEQUENCE [LARGE SCALE GENOMIC DNA]</scope>
    <source>
        <strain evidence="2">DSM 19835</strain>
    </source>
</reference>
<proteinExistence type="predicted"/>
<keyword evidence="2" id="KW-1185">Reference proteome</keyword>
<dbReference type="STRING" id="188872.SAMN03080602_00301"/>
<dbReference type="OrthoDB" id="9811934at2"/>
<dbReference type="EMBL" id="FXAO01000001">
    <property type="protein sequence ID" value="SMG08096.1"/>
    <property type="molecule type" value="Genomic_DNA"/>
</dbReference>
<protein>
    <submittedName>
        <fullName evidence="1">Uncharacterized protein</fullName>
    </submittedName>
</protein>
<accession>A0A1X7I1B0</accession>
<gene>
    <name evidence="1" type="ORF">SAMN03080602_00301</name>
</gene>
<organism evidence="1 2">
    <name type="scientific">Arenibacter troitsensis</name>
    <dbReference type="NCBI Taxonomy" id="188872"/>
    <lineage>
        <taxon>Bacteria</taxon>
        <taxon>Pseudomonadati</taxon>
        <taxon>Bacteroidota</taxon>
        <taxon>Flavobacteriia</taxon>
        <taxon>Flavobacteriales</taxon>
        <taxon>Flavobacteriaceae</taxon>
        <taxon>Arenibacter</taxon>
    </lineage>
</organism>
<evidence type="ECO:0000313" key="1">
    <source>
        <dbReference type="EMBL" id="SMG08096.1"/>
    </source>
</evidence>
<dbReference type="RefSeq" id="WP_085495506.1">
    <property type="nucleotide sequence ID" value="NZ_FXAO01000001.1"/>
</dbReference>
<sequence length="119" mass="12611">MEEAGRNGGGGGGGEDLIQFADNSLAVLGTSSSSDGEILNNYGTKDDVILAKLSYSGKLLGLKNFGGSDREWTNSFLEIGNGEFIINASTSSFDYDVINNFGATGTDNWIFKAKEIILE</sequence>
<dbReference type="Proteomes" id="UP000193420">
    <property type="component" value="Unassembled WGS sequence"/>
</dbReference>